<evidence type="ECO:0000313" key="4">
    <source>
        <dbReference type="Proteomes" id="UP001302321"/>
    </source>
</evidence>
<organism evidence="3 4">
    <name type="scientific">Triangularia setosa</name>
    <dbReference type="NCBI Taxonomy" id="2587417"/>
    <lineage>
        <taxon>Eukaryota</taxon>
        <taxon>Fungi</taxon>
        <taxon>Dikarya</taxon>
        <taxon>Ascomycota</taxon>
        <taxon>Pezizomycotina</taxon>
        <taxon>Sordariomycetes</taxon>
        <taxon>Sordariomycetidae</taxon>
        <taxon>Sordariales</taxon>
        <taxon>Podosporaceae</taxon>
        <taxon>Triangularia</taxon>
    </lineage>
</organism>
<proteinExistence type="inferred from homology"/>
<comment type="caution">
    <text evidence="3">The sequence shown here is derived from an EMBL/GenBank/DDBJ whole genome shotgun (WGS) entry which is preliminary data.</text>
</comment>
<dbReference type="PANTHER" id="PTHR11575:SF41">
    <property type="entry name" value="PUTATIVE (AFU_ORTHOLOGUE AFUA_1G01160)-RELATED"/>
    <property type="match status" value="1"/>
</dbReference>
<evidence type="ECO:0000256" key="1">
    <source>
        <dbReference type="ARBA" id="ARBA00006654"/>
    </source>
</evidence>
<dbReference type="Proteomes" id="UP001302321">
    <property type="component" value="Unassembled WGS sequence"/>
</dbReference>
<dbReference type="InterPro" id="IPR008334">
    <property type="entry name" value="5'-Nucleotdase_C"/>
</dbReference>
<reference evidence="3" key="1">
    <citation type="journal article" date="2023" name="Mol. Phylogenet. Evol.">
        <title>Genome-scale phylogeny and comparative genomics of the fungal order Sordariales.</title>
        <authorList>
            <person name="Hensen N."/>
            <person name="Bonometti L."/>
            <person name="Westerberg I."/>
            <person name="Brannstrom I.O."/>
            <person name="Guillou S."/>
            <person name="Cros-Aarteil S."/>
            <person name="Calhoun S."/>
            <person name="Haridas S."/>
            <person name="Kuo A."/>
            <person name="Mondo S."/>
            <person name="Pangilinan J."/>
            <person name="Riley R."/>
            <person name="LaButti K."/>
            <person name="Andreopoulos B."/>
            <person name="Lipzen A."/>
            <person name="Chen C."/>
            <person name="Yan M."/>
            <person name="Daum C."/>
            <person name="Ng V."/>
            <person name="Clum A."/>
            <person name="Steindorff A."/>
            <person name="Ohm R.A."/>
            <person name="Martin F."/>
            <person name="Silar P."/>
            <person name="Natvig D.O."/>
            <person name="Lalanne C."/>
            <person name="Gautier V."/>
            <person name="Ament-Velasquez S.L."/>
            <person name="Kruys A."/>
            <person name="Hutchinson M.I."/>
            <person name="Powell A.J."/>
            <person name="Barry K."/>
            <person name="Miller A.N."/>
            <person name="Grigoriev I.V."/>
            <person name="Debuchy R."/>
            <person name="Gladieux P."/>
            <person name="Hiltunen Thoren M."/>
            <person name="Johannesson H."/>
        </authorList>
    </citation>
    <scope>NUCLEOTIDE SEQUENCE</scope>
    <source>
        <strain evidence="3">CBS 892.96</strain>
    </source>
</reference>
<sequence length="591" mass="65019">MLESAKKGENPLKVELWGKPANSSTPIVVLSSGVFAPTAPNGQANTNAEGITAVLSQLPIDVASPISFEDASITTLKTNLAVSPAAALIPPSSQRAFDIRQQGNYKIGFFGMVGMDWDVHSNKKKRVLNHGPDDLPDEHKEFLVSEAKTSARVLRREYGVDIVVAVTNMRLAEDLLLSSATQAKGLDRVDFIFGGYDREGEGNVHPKIVMRSQNRDGKSKGEVSGGWIEVTSPEIRVVKSGAAWEGLSVVEMCVIKEGEEVPELSSVKVTQFHRLKRYPPFASLAPSVRILKTIDTVTPALANLTAQPLFVSHTAINGKEAAVRHSETNLGNFIADSMMAYYDADIALFPSGSIRCGHILGSDSEKQRQFEVVGADIIDCLPFQNRIVLKLVTGQAIKAALENSVSNRHADGRFLQLGGLRLNASRSRPEGERIVSARWVLQEHANGTRIEEDIRDEEYYTVAMTEWLANGWGGFSMLRKGQLLRGGETPGMTDTDLFFKTFGEWSEVDNVFISMITENRKKKQTPAVLKEYLDNPYLSSQNSSLRAVRYKMVLGKDGEKGVPIVSPETDGRIHFHKERNLEVLAEKTSPR</sequence>
<dbReference type="InterPro" id="IPR036907">
    <property type="entry name" value="5'-Nucleotdase_C_sf"/>
</dbReference>
<dbReference type="InterPro" id="IPR006179">
    <property type="entry name" value="5_nucleotidase/apyrase"/>
</dbReference>
<accession>A0AAN6W5D5</accession>
<feature type="domain" description="5'-Nucleotidase C-terminal" evidence="2">
    <location>
        <begin position="319"/>
        <end position="479"/>
    </location>
</feature>
<dbReference type="AlphaFoldDB" id="A0AAN6W5D5"/>
<evidence type="ECO:0000313" key="3">
    <source>
        <dbReference type="EMBL" id="KAK4175355.1"/>
    </source>
</evidence>
<dbReference type="SUPFAM" id="SSF56300">
    <property type="entry name" value="Metallo-dependent phosphatases"/>
    <property type="match status" value="1"/>
</dbReference>
<comment type="similarity">
    <text evidence="1">Belongs to the 5'-nucleotidase family.</text>
</comment>
<dbReference type="Gene3D" id="3.90.780.10">
    <property type="entry name" value="5'-Nucleotidase, C-terminal domain"/>
    <property type="match status" value="1"/>
</dbReference>
<dbReference type="GO" id="GO:0009166">
    <property type="term" value="P:nucleotide catabolic process"/>
    <property type="evidence" value="ECO:0007669"/>
    <property type="project" value="InterPro"/>
</dbReference>
<dbReference type="Pfam" id="PF02872">
    <property type="entry name" value="5_nucleotid_C"/>
    <property type="match status" value="1"/>
</dbReference>
<dbReference type="Gene3D" id="3.60.21.10">
    <property type="match status" value="1"/>
</dbReference>
<reference evidence="3" key="2">
    <citation type="submission" date="2023-05" db="EMBL/GenBank/DDBJ databases">
        <authorList>
            <consortium name="Lawrence Berkeley National Laboratory"/>
            <person name="Steindorff A."/>
            <person name="Hensen N."/>
            <person name="Bonometti L."/>
            <person name="Westerberg I."/>
            <person name="Brannstrom I.O."/>
            <person name="Guillou S."/>
            <person name="Cros-Aarteil S."/>
            <person name="Calhoun S."/>
            <person name="Haridas S."/>
            <person name="Kuo A."/>
            <person name="Mondo S."/>
            <person name="Pangilinan J."/>
            <person name="Riley R."/>
            <person name="Labutti K."/>
            <person name="Andreopoulos B."/>
            <person name="Lipzen A."/>
            <person name="Chen C."/>
            <person name="Yanf M."/>
            <person name="Daum C."/>
            <person name="Ng V."/>
            <person name="Clum A."/>
            <person name="Ohm R."/>
            <person name="Martin F."/>
            <person name="Silar P."/>
            <person name="Natvig D."/>
            <person name="Lalanne C."/>
            <person name="Gautier V."/>
            <person name="Ament-Velasquez S.L."/>
            <person name="Kruys A."/>
            <person name="Hutchinson M.I."/>
            <person name="Powell A.J."/>
            <person name="Barry K."/>
            <person name="Miller A.N."/>
            <person name="Grigoriev I.V."/>
            <person name="Debuchy R."/>
            <person name="Gladieux P."/>
            <person name="Thoren M.H."/>
            <person name="Johannesson H."/>
        </authorList>
    </citation>
    <scope>NUCLEOTIDE SEQUENCE</scope>
    <source>
        <strain evidence="3">CBS 892.96</strain>
    </source>
</reference>
<dbReference type="GO" id="GO:0016787">
    <property type="term" value="F:hydrolase activity"/>
    <property type="evidence" value="ECO:0007669"/>
    <property type="project" value="InterPro"/>
</dbReference>
<dbReference type="PANTHER" id="PTHR11575">
    <property type="entry name" value="5'-NUCLEOTIDASE-RELATED"/>
    <property type="match status" value="1"/>
</dbReference>
<protein>
    <submittedName>
        <fullName evidence="3">5'-nucleotidase</fullName>
    </submittedName>
</protein>
<evidence type="ECO:0000259" key="2">
    <source>
        <dbReference type="Pfam" id="PF02872"/>
    </source>
</evidence>
<keyword evidence="4" id="KW-1185">Reference proteome</keyword>
<name>A0AAN6W5D5_9PEZI</name>
<gene>
    <name evidence="3" type="ORF">QBC36DRAFT_241342</name>
</gene>
<dbReference type="SUPFAM" id="SSF55816">
    <property type="entry name" value="5'-nucleotidase (syn. UDP-sugar hydrolase), C-terminal domain"/>
    <property type="match status" value="1"/>
</dbReference>
<dbReference type="EMBL" id="MU866238">
    <property type="protein sequence ID" value="KAK4175355.1"/>
    <property type="molecule type" value="Genomic_DNA"/>
</dbReference>
<dbReference type="InterPro" id="IPR029052">
    <property type="entry name" value="Metallo-depent_PP-like"/>
</dbReference>